<protein>
    <recommendedName>
        <fullName evidence="1">Dinitrogenase iron-molybdenum cofactor biosynthesis domain-containing protein</fullName>
    </recommendedName>
</protein>
<dbReference type="InterPro" id="IPR036105">
    <property type="entry name" value="DiNase_FeMo-co_biosyn_sf"/>
</dbReference>
<accession>A0A9X3FAJ6</accession>
<evidence type="ECO:0000313" key="3">
    <source>
        <dbReference type="Proteomes" id="UP001145087"/>
    </source>
</evidence>
<feature type="domain" description="Dinitrogenase iron-molybdenum cofactor biosynthesis" evidence="1">
    <location>
        <begin position="10"/>
        <end position="97"/>
    </location>
</feature>
<dbReference type="AlphaFoldDB" id="A0A9X3FAJ6"/>
<reference evidence="2" key="1">
    <citation type="submission" date="2022-11" db="EMBL/GenBank/DDBJ databases">
        <title>Marilongibacter aestuarii gen. nov., sp. nov., isolated from tidal flat sediment.</title>
        <authorList>
            <person name="Jiayan W."/>
        </authorList>
    </citation>
    <scope>NUCLEOTIDE SEQUENCE</scope>
    <source>
        <strain evidence="2">Z1-6</strain>
    </source>
</reference>
<evidence type="ECO:0000259" key="1">
    <source>
        <dbReference type="Pfam" id="PF02579"/>
    </source>
</evidence>
<dbReference type="InterPro" id="IPR003731">
    <property type="entry name" value="Di-Nase_FeMo-co_biosynth"/>
</dbReference>
<gene>
    <name evidence="2" type="ORF">OU798_23895</name>
</gene>
<dbReference type="RefSeq" id="WP_343335741.1">
    <property type="nucleotide sequence ID" value="NZ_JAPOHD010000069.1"/>
</dbReference>
<dbReference type="Proteomes" id="UP001145087">
    <property type="component" value="Unassembled WGS sequence"/>
</dbReference>
<organism evidence="2 3">
    <name type="scientific">Draconibacterium aestuarii</name>
    <dbReference type="NCBI Taxonomy" id="2998507"/>
    <lineage>
        <taxon>Bacteria</taxon>
        <taxon>Pseudomonadati</taxon>
        <taxon>Bacteroidota</taxon>
        <taxon>Bacteroidia</taxon>
        <taxon>Marinilabiliales</taxon>
        <taxon>Prolixibacteraceae</taxon>
        <taxon>Draconibacterium</taxon>
    </lineage>
</organism>
<comment type="caution">
    <text evidence="2">The sequence shown here is derived from an EMBL/GenBank/DDBJ whole genome shotgun (WGS) entry which is preliminary data.</text>
</comment>
<dbReference type="PANTHER" id="PTHR33937:SF2">
    <property type="entry name" value="DINITROGENASE IRON-MOLYBDENUM COFACTOR BIOSYNTHESIS DOMAIN-CONTAINING PROTEIN"/>
    <property type="match status" value="1"/>
</dbReference>
<dbReference type="EMBL" id="JAPOHD010000069">
    <property type="protein sequence ID" value="MCY1723415.1"/>
    <property type="molecule type" value="Genomic_DNA"/>
</dbReference>
<dbReference type="Pfam" id="PF02579">
    <property type="entry name" value="Nitro_FeMo-Co"/>
    <property type="match status" value="1"/>
</dbReference>
<proteinExistence type="predicted"/>
<dbReference type="Gene3D" id="3.30.420.130">
    <property type="entry name" value="Dinitrogenase iron-molybdenum cofactor biosynthesis domain"/>
    <property type="match status" value="1"/>
</dbReference>
<sequence>MRIAVTTTSGVQVDQHFGKASSFSIYDINANEVKLLETRMVNSYCQSNAEETSEPDHKFSNDRLSVVYNRIKDCEKVYTLQIGKKPEEALKAKGIIVQPCNCKIEEIPGCSGKCK</sequence>
<dbReference type="InterPro" id="IPR051840">
    <property type="entry name" value="NifX/NifY_domain"/>
</dbReference>
<evidence type="ECO:0000313" key="2">
    <source>
        <dbReference type="EMBL" id="MCY1723415.1"/>
    </source>
</evidence>
<dbReference type="SUPFAM" id="SSF53146">
    <property type="entry name" value="Nitrogenase accessory factor-like"/>
    <property type="match status" value="1"/>
</dbReference>
<keyword evidence="3" id="KW-1185">Reference proteome</keyword>
<dbReference type="PANTHER" id="PTHR33937">
    <property type="entry name" value="IRON-MOLYBDENUM PROTEIN-RELATED-RELATED"/>
    <property type="match status" value="1"/>
</dbReference>
<name>A0A9X3FAJ6_9BACT</name>